<proteinExistence type="predicted"/>
<name>A0A401IPF7_9VIRU</name>
<comment type="caution">
    <text evidence="1">The sequence shown here is derived from an EMBL/GenBank/DDBJ whole genome shotgun (WGS) entry which is preliminary data.</text>
</comment>
<accession>A0A401IPF7</accession>
<organism evidence="1">
    <name type="scientific">Metapenaeus ensis nimavirus</name>
    <dbReference type="NCBI Taxonomy" id="2133794"/>
    <lineage>
        <taxon>Viruses</taxon>
        <taxon>Viruses incertae sedis</taxon>
        <taxon>Naldaviricetes</taxon>
        <taxon>Nimaviridae</taxon>
    </lineage>
</organism>
<dbReference type="EMBL" id="BFCE01000004">
    <property type="protein sequence ID" value="GBG35492.1"/>
    <property type="molecule type" value="Genomic_DNA"/>
</dbReference>
<evidence type="ECO:0000313" key="1">
    <source>
        <dbReference type="EMBL" id="GBG35492.1"/>
    </source>
</evidence>
<reference evidence="1" key="1">
    <citation type="journal article" date="2018" name="J. Virol.">
        <title>Crustacean Genome Exploration Reveals the Evolutionary Origin of White Spot Syndrome Virus.</title>
        <authorList>
            <person name="Kawato S."/>
            <person name="Shitara A."/>
            <person name="Wang Y."/>
            <person name="Nozaki R."/>
            <person name="Kondo H."/>
            <person name="Hirono I."/>
        </authorList>
    </citation>
    <scope>NUCLEOTIDE SEQUENCE</scope>
    <source>
        <strain evidence="1">Mikawa-1</strain>
    </source>
</reference>
<protein>
    <submittedName>
        <fullName evidence="1">Wsv308-like protein</fullName>
    </submittedName>
</protein>
<sequence>MYEAILEKYLEATAKAVLAVAQSVEKQWEMEGTQPSVEMAAALSVAMYGAPPKPTAGDIADLLPSHGGRKNMRDASLAEKTVLAMSVARYGIEATHKIAETAAEDIYDIMASIVSRPSPSNVRPYIERTVFIGLNGDNHPIVDCTKYKMDGDETQMSPSMFTSTVVLEEVEKDLVDLFSEVQDPEMTRVNLKSYVKRIATNGQMESIMSWGDEAERKLRRREQPEQSCYHLSDYQISRRATEVNAAVADIMRHVGKSYCSKATQLISAQDIINFQRAIGTCYDALMADTHECIISHVFFYANFKIMEDNPKTYVKEKLGTAAGTLSRPATLKRRTVSEMLFYLCFMFKIMPVDFVGSVLTFPDKGLSYHGRSGTRLGPLLSNYGPRFQESWSLAQGVLQKRRETVTHLTQNKTRVDTLDAFANLTGPVYVLVLAVAKTFQAQRACAFKFLKEIDEQYKLWNKFVQE</sequence>